<gene>
    <name evidence="3" type="ORF">J2Z79_002636</name>
</gene>
<name>A0ABS4JUJ2_9FIRM</name>
<evidence type="ECO:0000313" key="3">
    <source>
        <dbReference type="EMBL" id="MBP2019211.1"/>
    </source>
</evidence>
<dbReference type="InterPro" id="IPR001296">
    <property type="entry name" value="Glyco_trans_1"/>
</dbReference>
<dbReference type="Pfam" id="PF00534">
    <property type="entry name" value="Glycos_transf_1"/>
    <property type="match status" value="1"/>
</dbReference>
<accession>A0ABS4JUJ2</accession>
<dbReference type="Pfam" id="PF13439">
    <property type="entry name" value="Glyco_transf_4"/>
    <property type="match status" value="1"/>
</dbReference>
<dbReference type="SUPFAM" id="SSF53756">
    <property type="entry name" value="UDP-Glycosyltransferase/glycogen phosphorylase"/>
    <property type="match status" value="1"/>
</dbReference>
<evidence type="ECO:0000259" key="2">
    <source>
        <dbReference type="Pfam" id="PF13439"/>
    </source>
</evidence>
<evidence type="ECO:0000259" key="1">
    <source>
        <dbReference type="Pfam" id="PF00534"/>
    </source>
</evidence>
<dbReference type="PANTHER" id="PTHR45947">
    <property type="entry name" value="SULFOQUINOVOSYL TRANSFERASE SQD2"/>
    <property type="match status" value="1"/>
</dbReference>
<dbReference type="Proteomes" id="UP001519289">
    <property type="component" value="Unassembled WGS sequence"/>
</dbReference>
<dbReference type="Gene3D" id="3.40.50.2000">
    <property type="entry name" value="Glycogen Phosphorylase B"/>
    <property type="match status" value="2"/>
</dbReference>
<keyword evidence="3" id="KW-0328">Glycosyltransferase</keyword>
<dbReference type="EMBL" id="JAGGLG010000024">
    <property type="protein sequence ID" value="MBP2019211.1"/>
    <property type="molecule type" value="Genomic_DNA"/>
</dbReference>
<dbReference type="InterPro" id="IPR028098">
    <property type="entry name" value="Glyco_trans_4-like_N"/>
</dbReference>
<comment type="caution">
    <text evidence="3">The sequence shown here is derived from an EMBL/GenBank/DDBJ whole genome shotgun (WGS) entry which is preliminary data.</text>
</comment>
<feature type="domain" description="Glycosyl transferase family 1" evidence="1">
    <location>
        <begin position="204"/>
        <end position="360"/>
    </location>
</feature>
<feature type="domain" description="Glycosyltransferase subfamily 4-like N-terminal" evidence="2">
    <location>
        <begin position="16"/>
        <end position="190"/>
    </location>
</feature>
<evidence type="ECO:0000313" key="4">
    <source>
        <dbReference type="Proteomes" id="UP001519289"/>
    </source>
</evidence>
<dbReference type="RefSeq" id="WP_342589487.1">
    <property type="nucleotide sequence ID" value="NZ_JAGGLG010000024.1"/>
</dbReference>
<organism evidence="3 4">
    <name type="scientific">Symbiobacterium terraclitae</name>
    <dbReference type="NCBI Taxonomy" id="557451"/>
    <lineage>
        <taxon>Bacteria</taxon>
        <taxon>Bacillati</taxon>
        <taxon>Bacillota</taxon>
        <taxon>Clostridia</taxon>
        <taxon>Eubacteriales</taxon>
        <taxon>Symbiobacteriaceae</taxon>
        <taxon>Symbiobacterium</taxon>
    </lineage>
</organism>
<dbReference type="InterPro" id="IPR050194">
    <property type="entry name" value="Glycosyltransferase_grp1"/>
</dbReference>
<protein>
    <submittedName>
        <fullName evidence="3">Glycogen(Starch) synthase</fullName>
        <ecNumber evidence="3">2.4.1.11</ecNumber>
    </submittedName>
</protein>
<sequence>MHNIVMLTWEYPPHLVGGLSRHVHALSKALVLQGHHVHVITRAAQGYPAEAFEDGVHVIRVHPYFQEPPDFRLWVAHLNFALLEAGVNLIPKLSGPAILHAHDWLVAFAARGLKHLFHLPTVATIHATEHGRHRGIWDQGQQYINDIEWWLTYEAWRVIVCSRAMRAEVQGLFHLSQDKVSVIPNGVDLTVPKGWEKVSRETYAAPDERLIFHIGRMVPEKGAGVLLEAMPILRKRHPVKLVVGGTGPYLDELKRRAHELGVAQHCYFAGWLPDATVHALYRFADVAVVPSTYEPFGIVALEAMGRGTPVVVSDTGGLGETVQHEVNGLKALPGHVQSLAEQIDRLLSDRDLAARLAAEGLRQVRERYTWEKVAEATAEVYDSVLAAWSQTDWGTQSAALLAPPTASATPPDRYTI</sequence>
<proteinExistence type="predicted"/>
<dbReference type="PANTHER" id="PTHR45947:SF3">
    <property type="entry name" value="SULFOQUINOVOSYL TRANSFERASE SQD2"/>
    <property type="match status" value="1"/>
</dbReference>
<dbReference type="GO" id="GO:0004373">
    <property type="term" value="F:alpha-1,4-glucan glucosyltransferase (UDP-glucose donor) activity"/>
    <property type="evidence" value="ECO:0007669"/>
    <property type="project" value="UniProtKB-EC"/>
</dbReference>
<dbReference type="EC" id="2.4.1.11" evidence="3"/>
<dbReference type="CDD" id="cd03801">
    <property type="entry name" value="GT4_PimA-like"/>
    <property type="match status" value="1"/>
</dbReference>
<keyword evidence="3" id="KW-0808">Transferase</keyword>
<keyword evidence="4" id="KW-1185">Reference proteome</keyword>
<reference evidence="3 4" key="1">
    <citation type="submission" date="2021-03" db="EMBL/GenBank/DDBJ databases">
        <title>Genomic Encyclopedia of Type Strains, Phase IV (KMG-IV): sequencing the most valuable type-strain genomes for metagenomic binning, comparative biology and taxonomic classification.</title>
        <authorList>
            <person name="Goeker M."/>
        </authorList>
    </citation>
    <scope>NUCLEOTIDE SEQUENCE [LARGE SCALE GENOMIC DNA]</scope>
    <source>
        <strain evidence="3 4">DSM 27138</strain>
    </source>
</reference>